<evidence type="ECO:0000313" key="1">
    <source>
        <dbReference type="EMBL" id="ESP00329.1"/>
    </source>
</evidence>
<accession>V4A8Q2</accession>
<sequence>MSYCPCVRKCSIVAWFQEQSCWFLATTGHLNWEVNWVMVEHKCPKGDSWNEARCKQIELHYMEVLMVRKGKSCGNLPSRNSTATIGVFWGHGLYDSSDLLFTDEEEQMWRFLHPFFPSAGTR</sequence>
<dbReference type="Proteomes" id="UP000030746">
    <property type="component" value="Unassembled WGS sequence"/>
</dbReference>
<dbReference type="GeneID" id="20250806"/>
<name>V4A8Q2_LOTGI</name>
<dbReference type="CTD" id="20250806"/>
<gene>
    <name evidence="1" type="ORF">LOTGIDRAFT_238610</name>
</gene>
<proteinExistence type="predicted"/>
<evidence type="ECO:0000313" key="2">
    <source>
        <dbReference type="Proteomes" id="UP000030746"/>
    </source>
</evidence>
<dbReference type="KEGG" id="lgi:LOTGIDRAFT_238610"/>
<dbReference type="RefSeq" id="XP_009049009.1">
    <property type="nucleotide sequence ID" value="XM_009050761.1"/>
</dbReference>
<dbReference type="EMBL" id="KB200766">
    <property type="protein sequence ID" value="ESP00329.1"/>
    <property type="molecule type" value="Genomic_DNA"/>
</dbReference>
<organism evidence="1 2">
    <name type="scientific">Lottia gigantea</name>
    <name type="common">Giant owl limpet</name>
    <dbReference type="NCBI Taxonomy" id="225164"/>
    <lineage>
        <taxon>Eukaryota</taxon>
        <taxon>Metazoa</taxon>
        <taxon>Spiralia</taxon>
        <taxon>Lophotrochozoa</taxon>
        <taxon>Mollusca</taxon>
        <taxon>Gastropoda</taxon>
        <taxon>Patellogastropoda</taxon>
        <taxon>Lottioidea</taxon>
        <taxon>Lottiidae</taxon>
        <taxon>Lottia</taxon>
    </lineage>
</organism>
<dbReference type="HOGENOM" id="CLU_2029319_0_0_1"/>
<dbReference type="AlphaFoldDB" id="V4A8Q2"/>
<protein>
    <submittedName>
        <fullName evidence="1">Uncharacterized protein</fullName>
    </submittedName>
</protein>
<keyword evidence="2" id="KW-1185">Reference proteome</keyword>
<reference evidence="1 2" key="1">
    <citation type="journal article" date="2013" name="Nature">
        <title>Insights into bilaterian evolution from three spiralian genomes.</title>
        <authorList>
            <person name="Simakov O."/>
            <person name="Marletaz F."/>
            <person name="Cho S.J."/>
            <person name="Edsinger-Gonzales E."/>
            <person name="Havlak P."/>
            <person name="Hellsten U."/>
            <person name="Kuo D.H."/>
            <person name="Larsson T."/>
            <person name="Lv J."/>
            <person name="Arendt D."/>
            <person name="Savage R."/>
            <person name="Osoegawa K."/>
            <person name="de Jong P."/>
            <person name="Grimwood J."/>
            <person name="Chapman J.A."/>
            <person name="Shapiro H."/>
            <person name="Aerts A."/>
            <person name="Otillar R.P."/>
            <person name="Terry A.Y."/>
            <person name="Boore J.L."/>
            <person name="Grigoriev I.V."/>
            <person name="Lindberg D.R."/>
            <person name="Seaver E.C."/>
            <person name="Weisblat D.A."/>
            <person name="Putnam N.H."/>
            <person name="Rokhsar D.S."/>
        </authorList>
    </citation>
    <scope>NUCLEOTIDE SEQUENCE [LARGE SCALE GENOMIC DNA]</scope>
</reference>